<feature type="region of interest" description="Disordered" evidence="1">
    <location>
        <begin position="1"/>
        <end position="69"/>
    </location>
</feature>
<comment type="caution">
    <text evidence="2">The sequence shown here is derived from an EMBL/GenBank/DDBJ whole genome shotgun (WGS) entry which is preliminary data.</text>
</comment>
<evidence type="ECO:0000313" key="3">
    <source>
        <dbReference type="Proteomes" id="UP000580250"/>
    </source>
</evidence>
<dbReference type="OrthoDB" id="1748060at2759"/>
<feature type="compositionally biased region" description="Basic and acidic residues" evidence="1">
    <location>
        <begin position="1"/>
        <end position="13"/>
    </location>
</feature>
<dbReference type="Proteomes" id="UP000580250">
    <property type="component" value="Unassembled WGS sequence"/>
</dbReference>
<evidence type="ECO:0000256" key="1">
    <source>
        <dbReference type="SAM" id="MobiDB-lite"/>
    </source>
</evidence>
<feature type="compositionally biased region" description="Basic and acidic residues" evidence="1">
    <location>
        <begin position="32"/>
        <end position="50"/>
    </location>
</feature>
<protein>
    <submittedName>
        <fullName evidence="2">Uncharacterized protein</fullName>
    </submittedName>
</protein>
<organism evidence="2 3">
    <name type="scientific">Meloidogyne enterolobii</name>
    <name type="common">Root-knot nematode worm</name>
    <name type="synonym">Meloidogyne mayaguensis</name>
    <dbReference type="NCBI Taxonomy" id="390850"/>
    <lineage>
        <taxon>Eukaryota</taxon>
        <taxon>Metazoa</taxon>
        <taxon>Ecdysozoa</taxon>
        <taxon>Nematoda</taxon>
        <taxon>Chromadorea</taxon>
        <taxon>Rhabditida</taxon>
        <taxon>Tylenchina</taxon>
        <taxon>Tylenchomorpha</taxon>
        <taxon>Tylenchoidea</taxon>
        <taxon>Meloidogynidae</taxon>
        <taxon>Meloidogyninae</taxon>
        <taxon>Meloidogyne</taxon>
    </lineage>
</organism>
<gene>
    <name evidence="2" type="ORF">MENT_LOCUS54662</name>
</gene>
<accession>A0A6V7XPD2</accession>
<reference evidence="2 3" key="1">
    <citation type="submission" date="2020-08" db="EMBL/GenBank/DDBJ databases">
        <authorList>
            <person name="Koutsovoulos G."/>
            <person name="Danchin GJ E."/>
        </authorList>
    </citation>
    <scope>NUCLEOTIDE SEQUENCE [LARGE SCALE GENOMIC DNA]</scope>
</reference>
<sequence>MVSKDQKRREKMREKSRKRRSANDSISSLDSVSEKRININDDQKSNEFCKRGRPCKKRRGPGRMPQNFDPVSQTIADFEDEVMQGICRDLDLVNIGIYNQIQLLVKFLESASQTNDSVTTLRRSTRHPSTISRFSDITVSDNWPLNRPITQRCYAYHFGLGCGAKTAKHMPSYYNSLYKSGVLTESRCPFCKALLLPSETIGPSSFVKCCAKGRVNLNQRFASLQDFPLGIDLMLHNPANSSTRNRLFKHVLRYNDQLSFGQVRMERSFDFPESYRIVKTNNMFNYMLFDIRQPGGQQQPELRGQLYTIPPNSSEARLNDLSIENELDPIILNELFNILKQHHWMAELFNIASHVYEGLSADLQLQFRMLVVDANKRGTERTIENVPPIDLNPTDASVLRQIHPGRLGVETAAGSQLVAQFYLDNGENVPPEGKYDVILTGQKGTGQVSLKWWHRAADAACFPLLFPKGQNGFENGIKLMLRPGEILQGTRRVIVGADGELDPEIDLGEGEEFLHDVDTRQEHQREHVSRAQYFRYMCQQRGTSWKAPHWLWEWGQLAQLYTITYNQRMEAQKVQYMKQLQGKYRYVRQAALLDWLKKLLEKQGI</sequence>
<dbReference type="AlphaFoldDB" id="A0A6V7XPD2"/>
<dbReference type="PANTHER" id="PTHR45786">
    <property type="entry name" value="DNA BINDING PROTEIN-LIKE"/>
    <property type="match status" value="1"/>
</dbReference>
<dbReference type="EMBL" id="CAJEWN010001960">
    <property type="protein sequence ID" value="CAD2201134.1"/>
    <property type="molecule type" value="Genomic_DNA"/>
</dbReference>
<name>A0A6V7XPD2_MELEN</name>
<dbReference type="PANTHER" id="PTHR45786:SF74">
    <property type="entry name" value="ATP-DEPENDENT DNA HELICASE"/>
    <property type="match status" value="1"/>
</dbReference>
<evidence type="ECO:0000313" key="2">
    <source>
        <dbReference type="EMBL" id="CAD2201134.1"/>
    </source>
</evidence>
<feature type="compositionally biased region" description="Basic residues" evidence="1">
    <location>
        <begin position="51"/>
        <end position="61"/>
    </location>
</feature>
<proteinExistence type="predicted"/>